<comment type="caution">
    <text evidence="2">The sequence shown here is derived from an EMBL/GenBank/DDBJ whole genome shotgun (WGS) entry which is preliminary data.</text>
</comment>
<evidence type="ECO:0000313" key="2">
    <source>
        <dbReference type="EMBL" id="PWY84609.1"/>
    </source>
</evidence>
<dbReference type="AlphaFoldDB" id="A0A317WE94"/>
<feature type="transmembrane region" description="Helical" evidence="1">
    <location>
        <begin position="85"/>
        <end position="112"/>
    </location>
</feature>
<name>A0A317WE94_9EURO</name>
<sequence length="123" mass="13341">MDVKRCTWAKDMQGCQARLVVMENGWILNALRFGAYESLDPKKDTRSNELAAGDMKQKGLHCDTQSLAHLGIHEGGDLNQAAGSLFMLGFVQICIGSIFGNMVVSSILVIVARSTGSRQSVKP</sequence>
<dbReference type="Proteomes" id="UP000246702">
    <property type="component" value="Unassembled WGS sequence"/>
</dbReference>
<keyword evidence="1" id="KW-0812">Transmembrane</keyword>
<keyword evidence="1" id="KW-0472">Membrane</keyword>
<evidence type="ECO:0000256" key="1">
    <source>
        <dbReference type="SAM" id="Phobius"/>
    </source>
</evidence>
<keyword evidence="1" id="KW-1133">Transmembrane helix</keyword>
<evidence type="ECO:0000313" key="3">
    <source>
        <dbReference type="Proteomes" id="UP000246702"/>
    </source>
</evidence>
<proteinExistence type="predicted"/>
<dbReference type="EMBL" id="MSFK01000017">
    <property type="protein sequence ID" value="PWY84609.1"/>
    <property type="molecule type" value="Genomic_DNA"/>
</dbReference>
<dbReference type="GeneID" id="37115462"/>
<keyword evidence="3" id="KW-1185">Reference proteome</keyword>
<accession>A0A317WE94</accession>
<gene>
    <name evidence="2" type="ORF">BO94DRAFT_547197</name>
</gene>
<dbReference type="RefSeq" id="XP_025466534.1">
    <property type="nucleotide sequence ID" value="XM_025613319.1"/>
</dbReference>
<protein>
    <submittedName>
        <fullName evidence="2">Uncharacterized protein</fullName>
    </submittedName>
</protein>
<organism evidence="2 3">
    <name type="scientific">Aspergillus sclerotioniger CBS 115572</name>
    <dbReference type="NCBI Taxonomy" id="1450535"/>
    <lineage>
        <taxon>Eukaryota</taxon>
        <taxon>Fungi</taxon>
        <taxon>Dikarya</taxon>
        <taxon>Ascomycota</taxon>
        <taxon>Pezizomycotina</taxon>
        <taxon>Eurotiomycetes</taxon>
        <taxon>Eurotiomycetidae</taxon>
        <taxon>Eurotiales</taxon>
        <taxon>Aspergillaceae</taxon>
        <taxon>Aspergillus</taxon>
        <taxon>Aspergillus subgen. Circumdati</taxon>
    </lineage>
</organism>
<reference evidence="2 3" key="1">
    <citation type="submission" date="2016-12" db="EMBL/GenBank/DDBJ databases">
        <title>The genomes of Aspergillus section Nigri reveals drivers in fungal speciation.</title>
        <authorList>
            <consortium name="DOE Joint Genome Institute"/>
            <person name="Vesth T.C."/>
            <person name="Nybo J."/>
            <person name="Theobald S."/>
            <person name="Brandl J."/>
            <person name="Frisvad J.C."/>
            <person name="Nielsen K.F."/>
            <person name="Lyhne E.K."/>
            <person name="Kogle M.E."/>
            <person name="Kuo A."/>
            <person name="Riley R."/>
            <person name="Clum A."/>
            <person name="Nolan M."/>
            <person name="Lipzen A."/>
            <person name="Salamov A."/>
            <person name="Henrissat B."/>
            <person name="Wiebenga A."/>
            <person name="De Vries R.P."/>
            <person name="Grigoriev I.V."/>
            <person name="Mortensen U.H."/>
            <person name="Andersen M.R."/>
            <person name="Baker S.E."/>
        </authorList>
    </citation>
    <scope>NUCLEOTIDE SEQUENCE [LARGE SCALE GENOMIC DNA]</scope>
    <source>
        <strain evidence="2 3">CBS 115572</strain>
    </source>
</reference>